<feature type="transmembrane region" description="Helical" evidence="6">
    <location>
        <begin position="49"/>
        <end position="69"/>
    </location>
</feature>
<keyword evidence="3 6" id="KW-0812">Transmembrane</keyword>
<dbReference type="InterPro" id="IPR005496">
    <property type="entry name" value="Integral_membrane_TerC"/>
</dbReference>
<keyword evidence="5 6" id="KW-0472">Membrane</keyword>
<evidence type="ECO:0000256" key="2">
    <source>
        <dbReference type="ARBA" id="ARBA00007511"/>
    </source>
</evidence>
<reference evidence="7 8" key="1">
    <citation type="submission" date="2020-05" db="EMBL/GenBank/DDBJ databases">
        <title>Complete genome sequence of Gemmatimonas greenlandica TET16.</title>
        <authorList>
            <person name="Zeng Y."/>
        </authorList>
    </citation>
    <scope>NUCLEOTIDE SEQUENCE [LARGE SCALE GENOMIC DNA]</scope>
    <source>
        <strain evidence="7 8">TET16</strain>
    </source>
</reference>
<name>A0A6M4IJE3_9BACT</name>
<dbReference type="KEGG" id="ggr:HKW67_00980"/>
<dbReference type="AlphaFoldDB" id="A0A6M4IJE3"/>
<evidence type="ECO:0000256" key="1">
    <source>
        <dbReference type="ARBA" id="ARBA00004141"/>
    </source>
</evidence>
<feature type="transmembrane region" description="Helical" evidence="6">
    <location>
        <begin position="126"/>
        <end position="149"/>
    </location>
</feature>
<evidence type="ECO:0000256" key="5">
    <source>
        <dbReference type="ARBA" id="ARBA00023136"/>
    </source>
</evidence>
<keyword evidence="8" id="KW-1185">Reference proteome</keyword>
<dbReference type="RefSeq" id="WP_171223611.1">
    <property type="nucleotide sequence ID" value="NZ_CP053085.1"/>
</dbReference>
<dbReference type="PANTHER" id="PTHR30238:SF4">
    <property type="entry name" value="SLL1022 PROTEIN"/>
    <property type="match status" value="1"/>
</dbReference>
<feature type="transmembrane region" description="Helical" evidence="6">
    <location>
        <begin position="188"/>
        <end position="207"/>
    </location>
</feature>
<evidence type="ECO:0000256" key="4">
    <source>
        <dbReference type="ARBA" id="ARBA00022989"/>
    </source>
</evidence>
<proteinExistence type="inferred from homology"/>
<evidence type="ECO:0000256" key="6">
    <source>
        <dbReference type="SAM" id="Phobius"/>
    </source>
</evidence>
<organism evidence="7 8">
    <name type="scientific">Gemmatimonas groenlandica</name>
    <dbReference type="NCBI Taxonomy" id="2732249"/>
    <lineage>
        <taxon>Bacteria</taxon>
        <taxon>Pseudomonadati</taxon>
        <taxon>Gemmatimonadota</taxon>
        <taxon>Gemmatimonadia</taxon>
        <taxon>Gemmatimonadales</taxon>
        <taxon>Gemmatimonadaceae</taxon>
        <taxon>Gemmatimonas</taxon>
    </lineage>
</organism>
<evidence type="ECO:0000313" key="7">
    <source>
        <dbReference type="EMBL" id="QJR34185.1"/>
    </source>
</evidence>
<dbReference type="PANTHER" id="PTHR30238">
    <property type="entry name" value="MEMBRANE BOUND PREDICTED REDOX MODULATOR"/>
    <property type="match status" value="1"/>
</dbReference>
<comment type="similarity">
    <text evidence="2">Belongs to the TerC family.</text>
</comment>
<keyword evidence="4 6" id="KW-1133">Transmembrane helix</keyword>
<feature type="transmembrane region" description="Helical" evidence="6">
    <location>
        <begin position="12"/>
        <end position="37"/>
    </location>
</feature>
<evidence type="ECO:0000313" key="8">
    <source>
        <dbReference type="Proteomes" id="UP000500938"/>
    </source>
</evidence>
<evidence type="ECO:0000256" key="3">
    <source>
        <dbReference type="ARBA" id="ARBA00022692"/>
    </source>
</evidence>
<feature type="transmembrane region" description="Helical" evidence="6">
    <location>
        <begin position="155"/>
        <end position="176"/>
    </location>
</feature>
<gene>
    <name evidence="7" type="ORF">HKW67_00980</name>
</gene>
<dbReference type="Pfam" id="PF03741">
    <property type="entry name" value="TerC"/>
    <property type="match status" value="1"/>
</dbReference>
<accession>A0A6M4IJE3</accession>
<sequence length="251" mass="26863">MIDLLSDPQAWISLLTLSVLEVVLGIDNIIFISILAGKLAPADQPKARRFGLMGAFLSRVALLLSITWVMRLTEPLFTLIGRAVSGRDLILIVGGLFLIGKATLEIHSKLEGPEESTTTTKGGRSLWATVAQIAVIDIVFSLDSVITAVGMADSVIIMIAANVIALGVMLVAATPISDFVDKHPTVKMLALSFLVLIGTNLVAEGLGQHISKGYTYMAMAFSVIVEMLNIRARTKSEAVQLRGVPQPPDDE</sequence>
<dbReference type="EMBL" id="CP053085">
    <property type="protein sequence ID" value="QJR34185.1"/>
    <property type="molecule type" value="Genomic_DNA"/>
</dbReference>
<comment type="subcellular location">
    <subcellularLocation>
        <location evidence="1">Membrane</location>
        <topology evidence="1">Multi-pass membrane protein</topology>
    </subcellularLocation>
</comment>
<dbReference type="GO" id="GO:0016020">
    <property type="term" value="C:membrane"/>
    <property type="evidence" value="ECO:0007669"/>
    <property type="project" value="UniProtKB-SubCell"/>
</dbReference>
<protein>
    <submittedName>
        <fullName evidence="7">TerC family protein</fullName>
    </submittedName>
</protein>
<dbReference type="Proteomes" id="UP000500938">
    <property type="component" value="Chromosome"/>
</dbReference>